<dbReference type="PROSITE" id="PS50109">
    <property type="entry name" value="HIS_KIN"/>
    <property type="match status" value="1"/>
</dbReference>
<dbReference type="InterPro" id="IPR003660">
    <property type="entry name" value="HAMP_dom"/>
</dbReference>
<comment type="caution">
    <text evidence="11">The sequence shown here is derived from an EMBL/GenBank/DDBJ whole genome shotgun (WGS) entry which is preliminary data.</text>
</comment>
<dbReference type="RefSeq" id="WP_135622754.1">
    <property type="nucleotide sequence ID" value="NZ_RQGD01000014.1"/>
</dbReference>
<feature type="transmembrane region" description="Helical" evidence="8">
    <location>
        <begin position="6"/>
        <end position="29"/>
    </location>
</feature>
<sequence>MSIKRLFYFIFSFNIFLLILLGVLAITLFQVQSFLAASQETRLKSIKLADELRQSSDDLTRFARTYVVTGNEFYEQIFNEILAIRNGEKERPENYDRIYWDFILAPSDRKPLPGHKSSLQSRMIEAGFTEEEFKKLKTAQFNSDELVNLENIALNAIKGKYKDSNGQFTINGKPNREYAISLMHGSEYHKSKKEIMEPIDEFFQLLEKRTNDNVRQYESYSIYLIISMFLVIVSLIGSLSFSYIVIKEKVSDPISELTSIAHEIANQNWEVMIGYQSNDEIGRLANAFRVLKDKISILISDINESNQNLLQSNQNLSQALEDLKAAETQLIHSEKMSTLGQLVAGIAHEINTPLGTIRTAISNVEDALSFVLSFPTETLSPHAKYVIQSNLEKTPAQKIFFLSSRERRQKKKEIAESLEKERIENSDHIADLILDFDLSFPLESWIRLLHEENGSLVIEYIHKISRLQTNARNIENSVEKASKIVFALKSYSHRDNSGEKITVNLAENIETVLVIYKSLLKSEIEVTKNFTYDVDIKAFPDELSQVWTNLIHNSAQAIEGNGEILISIEKDASPNFVKVSIRDTGKGISAEDGDKIFDPFFTTKIRGEGTGLGLGIVKKIIEKHQGEIYFQSEVGVGTTFHVRLPV</sequence>
<evidence type="ECO:0000256" key="4">
    <source>
        <dbReference type="ARBA" id="ARBA00022553"/>
    </source>
</evidence>
<feature type="domain" description="HAMP" evidence="10">
    <location>
        <begin position="248"/>
        <end position="300"/>
    </location>
</feature>
<dbReference type="SMART" id="SM00387">
    <property type="entry name" value="HATPase_c"/>
    <property type="match status" value="1"/>
</dbReference>
<reference evidence="11" key="1">
    <citation type="journal article" date="2019" name="PLoS Negl. Trop. Dis.">
        <title>Revisiting the worldwide diversity of Leptospira species in the environment.</title>
        <authorList>
            <person name="Vincent A.T."/>
            <person name="Schiettekatte O."/>
            <person name="Bourhy P."/>
            <person name="Veyrier F.J."/>
            <person name="Picardeau M."/>
        </authorList>
    </citation>
    <scope>NUCLEOTIDE SEQUENCE [LARGE SCALE GENOMIC DNA]</scope>
    <source>
        <strain evidence="11">201702476</strain>
    </source>
</reference>
<keyword evidence="5" id="KW-0808">Transferase</keyword>
<dbReference type="InterPro" id="IPR005467">
    <property type="entry name" value="His_kinase_dom"/>
</dbReference>
<evidence type="ECO:0000313" key="12">
    <source>
        <dbReference type="Proteomes" id="UP000297693"/>
    </source>
</evidence>
<dbReference type="Proteomes" id="UP000297693">
    <property type="component" value="Unassembled WGS sequence"/>
</dbReference>
<dbReference type="InterPro" id="IPR003661">
    <property type="entry name" value="HisK_dim/P_dom"/>
</dbReference>
<dbReference type="GO" id="GO:0000155">
    <property type="term" value="F:phosphorelay sensor kinase activity"/>
    <property type="evidence" value="ECO:0007669"/>
    <property type="project" value="InterPro"/>
</dbReference>
<dbReference type="Gene3D" id="1.10.287.130">
    <property type="match status" value="1"/>
</dbReference>
<dbReference type="InterPro" id="IPR036890">
    <property type="entry name" value="HATPase_C_sf"/>
</dbReference>
<dbReference type="PRINTS" id="PR00344">
    <property type="entry name" value="BCTRLSENSOR"/>
</dbReference>
<evidence type="ECO:0000256" key="2">
    <source>
        <dbReference type="ARBA" id="ARBA00004370"/>
    </source>
</evidence>
<evidence type="ECO:0000259" key="9">
    <source>
        <dbReference type="PROSITE" id="PS50109"/>
    </source>
</evidence>
<dbReference type="EMBL" id="RQGD01000014">
    <property type="protein sequence ID" value="TGL61961.1"/>
    <property type="molecule type" value="Genomic_DNA"/>
</dbReference>
<keyword evidence="8" id="KW-1133">Transmembrane helix</keyword>
<keyword evidence="6 11" id="KW-0418">Kinase</keyword>
<evidence type="ECO:0000256" key="8">
    <source>
        <dbReference type="SAM" id="Phobius"/>
    </source>
</evidence>
<dbReference type="Gene3D" id="3.30.565.10">
    <property type="entry name" value="Histidine kinase-like ATPase, C-terminal domain"/>
    <property type="match status" value="1"/>
</dbReference>
<dbReference type="SUPFAM" id="SSF47384">
    <property type="entry name" value="Homodimeric domain of signal transducing histidine kinase"/>
    <property type="match status" value="1"/>
</dbReference>
<keyword evidence="7" id="KW-0175">Coiled coil</keyword>
<keyword evidence="8" id="KW-0472">Membrane</keyword>
<dbReference type="PANTHER" id="PTHR43065">
    <property type="entry name" value="SENSOR HISTIDINE KINASE"/>
    <property type="match status" value="1"/>
</dbReference>
<dbReference type="PROSITE" id="PS50885">
    <property type="entry name" value="HAMP"/>
    <property type="match status" value="1"/>
</dbReference>
<dbReference type="GO" id="GO:0016020">
    <property type="term" value="C:membrane"/>
    <property type="evidence" value="ECO:0007669"/>
    <property type="project" value="UniProtKB-SubCell"/>
</dbReference>
<keyword evidence="8" id="KW-0812">Transmembrane</keyword>
<dbReference type="Gene3D" id="6.10.340.10">
    <property type="match status" value="1"/>
</dbReference>
<evidence type="ECO:0000256" key="6">
    <source>
        <dbReference type="ARBA" id="ARBA00022777"/>
    </source>
</evidence>
<protein>
    <recommendedName>
        <fullName evidence="3">histidine kinase</fullName>
        <ecNumber evidence="3">2.7.13.3</ecNumber>
    </recommendedName>
</protein>
<accession>A0A4V3JRW5</accession>
<dbReference type="PANTHER" id="PTHR43065:SF48">
    <property type="entry name" value="HISTIDINE KINASE"/>
    <property type="match status" value="1"/>
</dbReference>
<feature type="domain" description="Histidine kinase" evidence="9">
    <location>
        <begin position="345"/>
        <end position="646"/>
    </location>
</feature>
<keyword evidence="4" id="KW-0597">Phosphoprotein</keyword>
<dbReference type="EC" id="2.7.13.3" evidence="3"/>
<dbReference type="InterPro" id="IPR036097">
    <property type="entry name" value="HisK_dim/P_sf"/>
</dbReference>
<feature type="coiled-coil region" evidence="7">
    <location>
        <begin position="299"/>
        <end position="329"/>
    </location>
</feature>
<gene>
    <name evidence="11" type="ORF">EHQ58_04980</name>
</gene>
<organism evidence="11 12">
    <name type="scientific">Leptospira ognonensis</name>
    <dbReference type="NCBI Taxonomy" id="2484945"/>
    <lineage>
        <taxon>Bacteria</taxon>
        <taxon>Pseudomonadati</taxon>
        <taxon>Spirochaetota</taxon>
        <taxon>Spirochaetia</taxon>
        <taxon>Leptospirales</taxon>
        <taxon>Leptospiraceae</taxon>
        <taxon>Leptospira</taxon>
    </lineage>
</organism>
<comment type="catalytic activity">
    <reaction evidence="1">
        <text>ATP + protein L-histidine = ADP + protein N-phospho-L-histidine.</text>
        <dbReference type="EC" id="2.7.13.3"/>
    </reaction>
</comment>
<proteinExistence type="predicted"/>
<dbReference type="CDD" id="cd06225">
    <property type="entry name" value="HAMP"/>
    <property type="match status" value="1"/>
</dbReference>
<comment type="subcellular location">
    <subcellularLocation>
        <location evidence="2">Membrane</location>
    </subcellularLocation>
</comment>
<evidence type="ECO:0000259" key="10">
    <source>
        <dbReference type="PROSITE" id="PS50885"/>
    </source>
</evidence>
<dbReference type="SUPFAM" id="SSF55874">
    <property type="entry name" value="ATPase domain of HSP90 chaperone/DNA topoisomerase II/histidine kinase"/>
    <property type="match status" value="1"/>
</dbReference>
<dbReference type="InterPro" id="IPR003594">
    <property type="entry name" value="HATPase_dom"/>
</dbReference>
<dbReference type="OrthoDB" id="312445at2"/>
<dbReference type="SUPFAM" id="SSF158472">
    <property type="entry name" value="HAMP domain-like"/>
    <property type="match status" value="1"/>
</dbReference>
<evidence type="ECO:0000256" key="3">
    <source>
        <dbReference type="ARBA" id="ARBA00012438"/>
    </source>
</evidence>
<name>A0A4V3JRW5_9LEPT</name>
<feature type="transmembrane region" description="Helical" evidence="8">
    <location>
        <begin position="222"/>
        <end position="246"/>
    </location>
</feature>
<evidence type="ECO:0000256" key="7">
    <source>
        <dbReference type="SAM" id="Coils"/>
    </source>
</evidence>
<dbReference type="CDD" id="cd00082">
    <property type="entry name" value="HisKA"/>
    <property type="match status" value="1"/>
</dbReference>
<dbReference type="SMART" id="SM00304">
    <property type="entry name" value="HAMP"/>
    <property type="match status" value="1"/>
</dbReference>
<evidence type="ECO:0000256" key="1">
    <source>
        <dbReference type="ARBA" id="ARBA00000085"/>
    </source>
</evidence>
<dbReference type="Pfam" id="PF00672">
    <property type="entry name" value="HAMP"/>
    <property type="match status" value="1"/>
</dbReference>
<dbReference type="Pfam" id="PF02518">
    <property type="entry name" value="HATPase_c"/>
    <property type="match status" value="1"/>
</dbReference>
<dbReference type="AlphaFoldDB" id="A0A4V3JRW5"/>
<evidence type="ECO:0000256" key="5">
    <source>
        <dbReference type="ARBA" id="ARBA00022679"/>
    </source>
</evidence>
<evidence type="ECO:0000313" key="11">
    <source>
        <dbReference type="EMBL" id="TGL61961.1"/>
    </source>
</evidence>
<dbReference type="InterPro" id="IPR004358">
    <property type="entry name" value="Sig_transdc_His_kin-like_C"/>
</dbReference>
<keyword evidence="12" id="KW-1185">Reference proteome</keyword>